<dbReference type="GO" id="GO:0006081">
    <property type="term" value="P:aldehyde metabolic process"/>
    <property type="evidence" value="ECO:0007669"/>
    <property type="project" value="InterPro"/>
</dbReference>
<dbReference type="OrthoDB" id="440325at2759"/>
<dbReference type="SUPFAM" id="SSF53474">
    <property type="entry name" value="alpha/beta-Hydrolases"/>
    <property type="match status" value="1"/>
</dbReference>
<keyword evidence="3" id="KW-0378">Hydrolase</keyword>
<feature type="domain" description="AB hydrolase-1" evidence="9">
    <location>
        <begin position="536"/>
        <end position="788"/>
    </location>
</feature>
<organism evidence="10 11">
    <name type="scientific">Dentipellis fragilis</name>
    <dbReference type="NCBI Taxonomy" id="205917"/>
    <lineage>
        <taxon>Eukaryota</taxon>
        <taxon>Fungi</taxon>
        <taxon>Dikarya</taxon>
        <taxon>Basidiomycota</taxon>
        <taxon>Agaricomycotina</taxon>
        <taxon>Agaricomycetes</taxon>
        <taxon>Russulales</taxon>
        <taxon>Hericiaceae</taxon>
        <taxon>Dentipellis</taxon>
    </lineage>
</organism>
<comment type="similarity">
    <text evidence="2">Belongs to the peptidase S33 family.</text>
</comment>
<gene>
    <name evidence="10" type="ORF">EVG20_g7952</name>
</gene>
<comment type="similarity">
    <text evidence="1 7">Belongs to the aldehyde dehydrogenase family.</text>
</comment>
<dbReference type="Gene3D" id="3.40.309.10">
    <property type="entry name" value="Aldehyde Dehydrogenase, Chain A, domain 2"/>
    <property type="match status" value="1"/>
</dbReference>
<dbReference type="FunFam" id="3.40.309.10:FF:000003">
    <property type="entry name" value="Aldehyde dehydrogenase"/>
    <property type="match status" value="1"/>
</dbReference>
<evidence type="ECO:0000256" key="3">
    <source>
        <dbReference type="ARBA" id="ARBA00022801"/>
    </source>
</evidence>
<dbReference type="GO" id="GO:0004029">
    <property type="term" value="F:aldehyde dehydrogenase (NAD+) activity"/>
    <property type="evidence" value="ECO:0007669"/>
    <property type="project" value="TreeGrafter"/>
</dbReference>
<sequence length="802" mass="89525">MSHFKHTPISELPAIYYTLQQTFESGVPRPLAWRRHQLYQLARMAKENRDAFGAAIHADLGKPVMELMLAEVGPIVERSLKSAEQLEEWAKPEKVEVREQWQKGWGAVRYKTPKGVVLLISPWNAPMILSLQALIGAIAAGCPAVIKPSEISANYAQLLSELLPKYLDQSAYRVVNGGVEETTRLLEMKWAHIFYIGNGAVARIIATAAAKHLTPVTLELGGKNPVFIDEHTDLKIVAKRILQGRCTNAGQVCVSPDYLLVPRAAQDALVEAFREAYDEFFPTGSIGSESYGRIINQRHFDRLQDLLARTKGTIVVGGKSDASTLGIEPTVIKDVGEGDSLLEGEIFGPFLPIVPVDNLDAAIKFVNSRPHPLVFYAFTQDSAVKQTLIDRTRSGNLIFNDTVQQLAVNEIPLAGMGESGYGYQIMKHTYEGFSHFRSSVDIPFEEEKFFAPRYPPFTPENVNLLASSWMDMEIPADENANGSPTSGGVYSEPHQKYWFGTMSDVKTIEGTIPFTVEGETYQTWYKLVGDLSSPRPPLVVLHGGPGISHDYLNPIADLALRTPSTPVLFYDQLGGARSTHLPSKPQAFWTLELFIAELENVLAYFKIADAYDLLGHSWGAVLASEFVVRRQPKGLKHLVLANGLANSRIRTEARNKLVLKLPEGPRAMILKHEKEGTTREQAYKDAMHVFYGTYACTLSPPPQELIYSISQSEDENGGGAVLHSVRKNFLENDWDITDRLHLIRVPTLMLNGENDYMTDDVQAPFFKGIQKVKWVKFAKSSHVPHFEERERYMDVVSNFLEL</sequence>
<evidence type="ECO:0000256" key="4">
    <source>
        <dbReference type="ARBA" id="ARBA00023002"/>
    </source>
</evidence>
<dbReference type="STRING" id="205917.A0A4Y9Y8X7"/>
<dbReference type="InterPro" id="IPR005945">
    <property type="entry name" value="Pro_imino_pep"/>
</dbReference>
<dbReference type="GO" id="GO:0005737">
    <property type="term" value="C:cytoplasm"/>
    <property type="evidence" value="ECO:0007669"/>
    <property type="project" value="TreeGrafter"/>
</dbReference>
<name>A0A4Y9Y8X7_9AGAM</name>
<keyword evidence="11" id="KW-1185">Reference proteome</keyword>
<dbReference type="Gene3D" id="3.40.50.1820">
    <property type="entry name" value="alpha/beta hydrolase"/>
    <property type="match status" value="1"/>
</dbReference>
<dbReference type="Pfam" id="PF00171">
    <property type="entry name" value="Aldedh"/>
    <property type="match status" value="1"/>
</dbReference>
<evidence type="ECO:0000256" key="1">
    <source>
        <dbReference type="ARBA" id="ARBA00009986"/>
    </source>
</evidence>
<dbReference type="FunFam" id="3.40.605.10:FF:000004">
    <property type="entry name" value="Aldehyde dehydrogenase"/>
    <property type="match status" value="1"/>
</dbReference>
<dbReference type="InterPro" id="IPR029058">
    <property type="entry name" value="AB_hydrolase_fold"/>
</dbReference>
<feature type="domain" description="Aldehyde dehydrogenase" evidence="8">
    <location>
        <begin position="30"/>
        <end position="436"/>
    </location>
</feature>
<keyword evidence="5" id="KW-0520">NAD</keyword>
<dbReference type="InterPro" id="IPR000073">
    <property type="entry name" value="AB_hydrolase_1"/>
</dbReference>
<accession>A0A4Y9Y8X7</accession>
<evidence type="ECO:0000256" key="7">
    <source>
        <dbReference type="RuleBase" id="RU003345"/>
    </source>
</evidence>
<dbReference type="PRINTS" id="PR00793">
    <property type="entry name" value="PROAMNOPTASE"/>
</dbReference>
<evidence type="ECO:0000313" key="11">
    <source>
        <dbReference type="Proteomes" id="UP000298327"/>
    </source>
</evidence>
<dbReference type="InterPro" id="IPR016161">
    <property type="entry name" value="Ald_DH/histidinol_DH"/>
</dbReference>
<dbReference type="SUPFAM" id="SSF53720">
    <property type="entry name" value="ALDH-like"/>
    <property type="match status" value="1"/>
</dbReference>
<dbReference type="Pfam" id="PF00561">
    <property type="entry name" value="Abhydrolase_1"/>
    <property type="match status" value="1"/>
</dbReference>
<dbReference type="NCBIfam" id="TIGR01250">
    <property type="entry name" value="pro_imino_pep_2"/>
    <property type="match status" value="1"/>
</dbReference>
<comment type="caution">
    <text evidence="10">The sequence shown here is derived from an EMBL/GenBank/DDBJ whole genome shotgun (WGS) entry which is preliminary data.</text>
</comment>
<dbReference type="InterPro" id="IPR016163">
    <property type="entry name" value="Ald_DH_C"/>
</dbReference>
<reference evidence="10 11" key="1">
    <citation type="submission" date="2019-02" db="EMBL/GenBank/DDBJ databases">
        <title>Genome sequencing of the rare red list fungi Dentipellis fragilis.</title>
        <authorList>
            <person name="Buettner E."/>
            <person name="Kellner H."/>
        </authorList>
    </citation>
    <scope>NUCLEOTIDE SEQUENCE [LARGE SCALE GENOMIC DNA]</scope>
    <source>
        <strain evidence="10 11">DSM 105465</strain>
    </source>
</reference>
<evidence type="ECO:0000259" key="8">
    <source>
        <dbReference type="Pfam" id="PF00171"/>
    </source>
</evidence>
<proteinExistence type="inferred from homology"/>
<dbReference type="PANTHER" id="PTHR43570:SF16">
    <property type="entry name" value="ALDEHYDE DEHYDROGENASE TYPE III, ISOFORM Q"/>
    <property type="match status" value="1"/>
</dbReference>
<protein>
    <recommendedName>
        <fullName evidence="12">Aldehyde dehydrogenase domain-containing protein</fullName>
    </recommendedName>
</protein>
<dbReference type="GO" id="GO:0008233">
    <property type="term" value="F:peptidase activity"/>
    <property type="evidence" value="ECO:0007669"/>
    <property type="project" value="InterPro"/>
</dbReference>
<keyword evidence="4 7" id="KW-0560">Oxidoreductase</keyword>
<dbReference type="Gene3D" id="3.40.605.10">
    <property type="entry name" value="Aldehyde Dehydrogenase, Chain A, domain 1"/>
    <property type="match status" value="1"/>
</dbReference>
<feature type="active site" evidence="6">
    <location>
        <position position="219"/>
    </location>
</feature>
<evidence type="ECO:0000259" key="9">
    <source>
        <dbReference type="Pfam" id="PF00561"/>
    </source>
</evidence>
<evidence type="ECO:0000313" key="10">
    <source>
        <dbReference type="EMBL" id="TFY58996.1"/>
    </source>
</evidence>
<evidence type="ECO:0000256" key="6">
    <source>
        <dbReference type="PROSITE-ProRule" id="PRU10007"/>
    </source>
</evidence>
<dbReference type="InterPro" id="IPR029510">
    <property type="entry name" value="Ald_DH_CS_GLU"/>
</dbReference>
<dbReference type="Proteomes" id="UP000298327">
    <property type="component" value="Unassembled WGS sequence"/>
</dbReference>
<dbReference type="InterPro" id="IPR012394">
    <property type="entry name" value="Aldehyde_DH_NAD(P)"/>
</dbReference>
<evidence type="ECO:0000256" key="5">
    <source>
        <dbReference type="ARBA" id="ARBA00023027"/>
    </source>
</evidence>
<dbReference type="EMBL" id="SEOQ01000647">
    <property type="protein sequence ID" value="TFY58996.1"/>
    <property type="molecule type" value="Genomic_DNA"/>
</dbReference>
<evidence type="ECO:0000256" key="2">
    <source>
        <dbReference type="ARBA" id="ARBA00010088"/>
    </source>
</evidence>
<dbReference type="GO" id="GO:0006508">
    <property type="term" value="P:proteolysis"/>
    <property type="evidence" value="ECO:0007669"/>
    <property type="project" value="InterPro"/>
</dbReference>
<dbReference type="InterPro" id="IPR016162">
    <property type="entry name" value="Ald_DH_N"/>
</dbReference>
<evidence type="ECO:0008006" key="12">
    <source>
        <dbReference type="Google" id="ProtNLM"/>
    </source>
</evidence>
<dbReference type="CDD" id="cd07135">
    <property type="entry name" value="ALDH_F14-YMR110C"/>
    <property type="match status" value="1"/>
</dbReference>
<dbReference type="PANTHER" id="PTHR43570">
    <property type="entry name" value="ALDEHYDE DEHYDROGENASE"/>
    <property type="match status" value="1"/>
</dbReference>
<dbReference type="InterPro" id="IPR002410">
    <property type="entry name" value="Peptidase_S33"/>
</dbReference>
<dbReference type="PROSITE" id="PS00687">
    <property type="entry name" value="ALDEHYDE_DEHYDR_GLU"/>
    <property type="match status" value="1"/>
</dbReference>
<dbReference type="AlphaFoldDB" id="A0A4Y9Y8X7"/>
<dbReference type="InterPro" id="IPR015590">
    <property type="entry name" value="Aldehyde_DH_dom"/>
</dbReference>